<comment type="similarity">
    <text evidence="3">Belongs to the nitronate monooxygenase family. NMO class I subfamily.</text>
</comment>
<evidence type="ECO:0000256" key="8">
    <source>
        <dbReference type="ARBA" id="ARBA00023002"/>
    </source>
</evidence>
<keyword evidence="6" id="KW-0285">Flavoprotein</keyword>
<evidence type="ECO:0000256" key="2">
    <source>
        <dbReference type="ARBA" id="ARBA00003535"/>
    </source>
</evidence>
<organism evidence="12 13">
    <name type="scientific">Mammaliicoccus lentus</name>
    <name type="common">Staphylococcus lentus</name>
    <dbReference type="NCBI Taxonomy" id="42858"/>
    <lineage>
        <taxon>Bacteria</taxon>
        <taxon>Bacillati</taxon>
        <taxon>Bacillota</taxon>
        <taxon>Bacilli</taxon>
        <taxon>Bacillales</taxon>
        <taxon>Staphylococcaceae</taxon>
        <taxon>Mammaliicoccus</taxon>
    </lineage>
</organism>
<dbReference type="AlphaFoldDB" id="A0AAX3W4N4"/>
<comment type="cofactor">
    <cofactor evidence="1">
        <name>FMN</name>
        <dbReference type="ChEBI" id="CHEBI:58210"/>
    </cofactor>
</comment>
<proteinExistence type="inferred from homology"/>
<evidence type="ECO:0000256" key="9">
    <source>
        <dbReference type="ARBA" id="ARBA00023033"/>
    </source>
</evidence>
<dbReference type="PANTHER" id="PTHR42747:SF3">
    <property type="entry name" value="NITRONATE MONOOXYGENASE-RELATED"/>
    <property type="match status" value="1"/>
</dbReference>
<dbReference type="GO" id="GO:0009636">
    <property type="term" value="P:response to toxic substance"/>
    <property type="evidence" value="ECO:0007669"/>
    <property type="project" value="UniProtKB-KW"/>
</dbReference>
<evidence type="ECO:0000313" key="12">
    <source>
        <dbReference type="EMBL" id="WHI60031.1"/>
    </source>
</evidence>
<dbReference type="Proteomes" id="UP001223261">
    <property type="component" value="Chromosome"/>
</dbReference>
<dbReference type="PANTHER" id="PTHR42747">
    <property type="entry name" value="NITRONATE MONOOXYGENASE-RELATED"/>
    <property type="match status" value="1"/>
</dbReference>
<evidence type="ECO:0000256" key="7">
    <source>
        <dbReference type="ARBA" id="ARBA00022643"/>
    </source>
</evidence>
<dbReference type="CDD" id="cd04730">
    <property type="entry name" value="NPD_like"/>
    <property type="match status" value="1"/>
</dbReference>
<evidence type="ECO:0000256" key="10">
    <source>
        <dbReference type="ARBA" id="ARBA00031155"/>
    </source>
</evidence>
<sequence>MNRTMLLNELGVSEPIFLAGMAGGVTTPKLVSEVCNAGGLGQIGAGYMNPESLSGDIDKIRIMTDKPFGVNLFIPEFPEINPDKVDRMNAILKPIEEELQYEPIKEVKITNQFDEMIDVIIDKEVKVASFTFGKPTEALVSKLHRHKILVLGTATELEEALDLVRVGVDGIVLQGKEAGGHRGSFKQSLPDDLLTTEQLFNLANESIDLPLIVAGGITNPERSQFFLQKGATAVQLGTAFLTTEESGVPNIHKESILRATTKDIVLTNTFSGRYANGIRNAYIVYAEAFERAICPYPIQNILTQPMRGKSKKEGNPDYMNLWCGTNPEGAKREKAQDLIKRYTEK</sequence>
<dbReference type="RefSeq" id="WP_282862262.1">
    <property type="nucleotide sequence ID" value="NZ_CP118848.1"/>
</dbReference>
<gene>
    <name evidence="12" type="ORF">PYH69_15335</name>
</gene>
<evidence type="ECO:0000256" key="3">
    <source>
        <dbReference type="ARBA" id="ARBA00009881"/>
    </source>
</evidence>
<dbReference type="InterPro" id="IPR013785">
    <property type="entry name" value="Aldolase_TIM"/>
</dbReference>
<keyword evidence="9 12" id="KW-0503">Monooxygenase</keyword>
<reference evidence="12" key="1">
    <citation type="journal article" date="2023" name="Antibiotics">
        <title>Prevalence and Molecular Characterization of Methicillin-Resistant Staphylococci (MRS) and Mammaliicocci (MRM) in Dromedary Camels from Algeria: First Detection of SCCmec-mecC Hybrid in Methicillin-Resistant Mammaliicoccus lentus.</title>
        <authorList>
            <person name="Belhout C."/>
            <person name="Boyen F."/>
            <person name="Vereecke N."/>
            <person name="Theuns S."/>
            <person name="Taibi N."/>
            <person name="Stegger M."/>
            <person name="de la Fe-Rodriguez P.Y."/>
            <person name="Bouayad L."/>
            <person name="Elgroud R."/>
            <person name="Butaye P."/>
        </authorList>
    </citation>
    <scope>NUCLEOTIDE SEQUENCE</scope>
    <source>
        <strain evidence="12">7048</strain>
    </source>
</reference>
<dbReference type="Pfam" id="PF03060">
    <property type="entry name" value="NMO"/>
    <property type="match status" value="1"/>
</dbReference>
<dbReference type="SUPFAM" id="SSF51412">
    <property type="entry name" value="Inosine monophosphate dehydrogenase (IMPDH)"/>
    <property type="match status" value="1"/>
</dbReference>
<evidence type="ECO:0000313" key="13">
    <source>
        <dbReference type="Proteomes" id="UP001223261"/>
    </source>
</evidence>
<name>A0AAX3W4N4_MAMLE</name>
<protein>
    <recommendedName>
        <fullName evidence="4">Probable nitronate monooxygenase</fullName>
    </recommendedName>
    <alternativeName>
        <fullName evidence="10">Propionate 3-nitronate monooxygenase</fullName>
    </alternativeName>
</protein>
<evidence type="ECO:0000256" key="1">
    <source>
        <dbReference type="ARBA" id="ARBA00001917"/>
    </source>
</evidence>
<evidence type="ECO:0000256" key="5">
    <source>
        <dbReference type="ARBA" id="ARBA00022575"/>
    </source>
</evidence>
<dbReference type="InterPro" id="IPR004136">
    <property type="entry name" value="NMO"/>
</dbReference>
<comment type="function">
    <text evidence="2">Nitronate monooxygenase that uses molecular oxygen to catalyze the oxidative denitrification of alkyl nitronates. Acts on propionate 3-nitronate (P3N), the presumed physiological substrate. Probably functions in the detoxification of P3N, a metabolic poison produced by plants and fungi as a defense mechanism.</text>
</comment>
<dbReference type="Gene3D" id="3.20.20.70">
    <property type="entry name" value="Aldolase class I"/>
    <property type="match status" value="1"/>
</dbReference>
<comment type="catalytic activity">
    <reaction evidence="11">
        <text>3 propionate 3-nitronate + 3 O2 + H2O = 3 3-oxopropanoate + 2 nitrate + nitrite + H2O2 + 3 H(+)</text>
        <dbReference type="Rhea" id="RHEA:57332"/>
        <dbReference type="ChEBI" id="CHEBI:15377"/>
        <dbReference type="ChEBI" id="CHEBI:15378"/>
        <dbReference type="ChEBI" id="CHEBI:15379"/>
        <dbReference type="ChEBI" id="CHEBI:16240"/>
        <dbReference type="ChEBI" id="CHEBI:16301"/>
        <dbReference type="ChEBI" id="CHEBI:17632"/>
        <dbReference type="ChEBI" id="CHEBI:33190"/>
        <dbReference type="ChEBI" id="CHEBI:136067"/>
    </reaction>
</comment>
<keyword evidence="5" id="KW-0216">Detoxification</keyword>
<accession>A0AAX3W4N4</accession>
<evidence type="ECO:0000256" key="4">
    <source>
        <dbReference type="ARBA" id="ARBA00013457"/>
    </source>
</evidence>
<dbReference type="GO" id="GO:0018580">
    <property type="term" value="F:nitronate monooxygenase activity"/>
    <property type="evidence" value="ECO:0007669"/>
    <property type="project" value="InterPro"/>
</dbReference>
<dbReference type="EMBL" id="CP118848">
    <property type="protein sequence ID" value="WHI60031.1"/>
    <property type="molecule type" value="Genomic_DNA"/>
</dbReference>
<keyword evidence="7" id="KW-0288">FMN</keyword>
<keyword evidence="8" id="KW-0560">Oxidoreductase</keyword>
<evidence type="ECO:0000256" key="6">
    <source>
        <dbReference type="ARBA" id="ARBA00022630"/>
    </source>
</evidence>
<evidence type="ECO:0000256" key="11">
    <source>
        <dbReference type="ARBA" id="ARBA00049401"/>
    </source>
</evidence>